<evidence type="ECO:0000313" key="2">
    <source>
        <dbReference type="Proteomes" id="UP000183042"/>
    </source>
</evidence>
<evidence type="ECO:0000313" key="1">
    <source>
        <dbReference type="EMBL" id="SDP46854.1"/>
    </source>
</evidence>
<dbReference type="EMBL" id="FNJH01000004">
    <property type="protein sequence ID" value="SDP46854.1"/>
    <property type="molecule type" value="Genomic_DNA"/>
</dbReference>
<reference evidence="1 2" key="1">
    <citation type="submission" date="2016-10" db="EMBL/GenBank/DDBJ databases">
        <authorList>
            <person name="Varghese N."/>
            <person name="Submissions S."/>
        </authorList>
    </citation>
    <scope>NUCLEOTIDE SEQUENCE [LARGE SCALE GENOMIC DNA]</scope>
    <source>
        <strain evidence="1 2">DSM 14939</strain>
    </source>
</reference>
<proteinExistence type="predicted"/>
<comment type="caution">
    <text evidence="1">The sequence shown here is derived from an EMBL/GenBank/DDBJ whole genome shotgun (WGS) entry which is preliminary data.</text>
</comment>
<gene>
    <name evidence="1" type="ORF">SAMN05216596_104325</name>
</gene>
<sequence length="36" mass="4095">MISDRKLNNPQYSTLSLNSSCPVNNLKDKVLFTQPQ</sequence>
<accession>A0A1H0SYS2</accession>
<organism evidence="1 2">
    <name type="scientific">Pseudomonas congelans</name>
    <dbReference type="NCBI Taxonomy" id="200452"/>
    <lineage>
        <taxon>Bacteria</taxon>
        <taxon>Pseudomonadati</taxon>
        <taxon>Pseudomonadota</taxon>
        <taxon>Gammaproteobacteria</taxon>
        <taxon>Pseudomonadales</taxon>
        <taxon>Pseudomonadaceae</taxon>
        <taxon>Pseudomonas</taxon>
    </lineage>
</organism>
<keyword evidence="2" id="KW-1185">Reference proteome</keyword>
<dbReference type="Proteomes" id="UP000183042">
    <property type="component" value="Unassembled WGS sequence"/>
</dbReference>
<name>A0A1H0SYS2_9PSED</name>
<protein>
    <submittedName>
        <fullName evidence="1">Uncharacterized protein</fullName>
    </submittedName>
</protein>